<protein>
    <submittedName>
        <fullName evidence="1">Uncharacterized protein</fullName>
    </submittedName>
</protein>
<accession>A0A3B0TK92</accession>
<name>A0A3B0TK92_9ZZZZ</name>
<dbReference type="EMBL" id="UOEP01000094">
    <property type="protein sequence ID" value="VAW19105.1"/>
    <property type="molecule type" value="Genomic_DNA"/>
</dbReference>
<organism evidence="1">
    <name type="scientific">hydrothermal vent metagenome</name>
    <dbReference type="NCBI Taxonomy" id="652676"/>
    <lineage>
        <taxon>unclassified sequences</taxon>
        <taxon>metagenomes</taxon>
        <taxon>ecological metagenomes</taxon>
    </lineage>
</organism>
<gene>
    <name evidence="1" type="ORF">MNBD_BACTEROID01-2438</name>
</gene>
<proteinExistence type="predicted"/>
<reference evidence="1" key="1">
    <citation type="submission" date="2018-06" db="EMBL/GenBank/DDBJ databases">
        <authorList>
            <person name="Zhirakovskaya E."/>
        </authorList>
    </citation>
    <scope>NUCLEOTIDE SEQUENCE</scope>
</reference>
<sequence>MGILKIGEIINRLYDPNHPVRNNVETLDRMEEARNY</sequence>
<evidence type="ECO:0000313" key="1">
    <source>
        <dbReference type="EMBL" id="VAW19105.1"/>
    </source>
</evidence>
<dbReference type="AlphaFoldDB" id="A0A3B0TK92"/>